<dbReference type="Proteomes" id="UP000050640">
    <property type="component" value="Unplaced"/>
</dbReference>
<reference evidence="2" key="1">
    <citation type="submission" date="2017-02" db="UniProtKB">
        <authorList>
            <consortium name="WormBaseParasite"/>
        </authorList>
    </citation>
    <scope>IDENTIFICATION</scope>
</reference>
<proteinExistence type="predicted"/>
<dbReference type="WBParaSite" id="EEL_0000907701-mRNA-1">
    <property type="protein sequence ID" value="EEL_0000907701-mRNA-1"/>
    <property type="gene ID" value="EEL_0000907701"/>
</dbReference>
<name>A0A0R3S2W5_9BILA</name>
<sequence>MQLLGLLKELLKRYIWRLCQQHLMLYGDEKFLWRNALRLTLIKDVKRQTWHALKFMLYAVTHAEEGYVNLFGSELLFRIPKREMRGILSGKRNAHVLYVKKLNVFCVVRESSIVVLLWPFYNLTKAETQ</sequence>
<evidence type="ECO:0000313" key="2">
    <source>
        <dbReference type="WBParaSite" id="EEL_0000907701-mRNA-1"/>
    </source>
</evidence>
<organism evidence="1 2">
    <name type="scientific">Elaeophora elaphi</name>
    <dbReference type="NCBI Taxonomy" id="1147741"/>
    <lineage>
        <taxon>Eukaryota</taxon>
        <taxon>Metazoa</taxon>
        <taxon>Ecdysozoa</taxon>
        <taxon>Nematoda</taxon>
        <taxon>Chromadorea</taxon>
        <taxon>Rhabditida</taxon>
        <taxon>Spirurina</taxon>
        <taxon>Spiruromorpha</taxon>
        <taxon>Filarioidea</taxon>
        <taxon>Onchocercidae</taxon>
        <taxon>Elaeophora</taxon>
    </lineage>
</organism>
<protein>
    <submittedName>
        <fullName evidence="2">Transposase</fullName>
    </submittedName>
</protein>
<keyword evidence="1" id="KW-1185">Reference proteome</keyword>
<evidence type="ECO:0000313" key="1">
    <source>
        <dbReference type="Proteomes" id="UP000050640"/>
    </source>
</evidence>
<accession>A0A0R3S2W5</accession>
<dbReference type="AlphaFoldDB" id="A0A0R3S2W5"/>